<feature type="transmembrane region" description="Helical" evidence="8">
    <location>
        <begin position="317"/>
        <end position="339"/>
    </location>
</feature>
<name>A0A8H4WWU7_9HYPO</name>
<evidence type="ECO:0000256" key="3">
    <source>
        <dbReference type="ARBA" id="ARBA00022723"/>
    </source>
</evidence>
<evidence type="ECO:0000256" key="1">
    <source>
        <dbReference type="ARBA" id="ARBA00001971"/>
    </source>
</evidence>
<keyword evidence="10" id="KW-1185">Reference proteome</keyword>
<gene>
    <name evidence="9" type="ORF">FSARC_12576</name>
</gene>
<keyword evidence="8" id="KW-1133">Transmembrane helix</keyword>
<sequence length="552" mass="61266">MSSHSGSLLQGLVADVRSGNYSSATVLTTVVLAGAVALSLLNRLLTPRLDPREPPTVKPKIPWIGHIIGIIRHQSDYNRVIHDAYPNHPIATLPMLNGKIYAVFDPNLLQTLLRNKTASFEPFATDYAKKTFDLTQDLYSRITAPGVYDEFTDAIHSSFQAASLHQMNVHFLSSISAQLNPMSDGTVRANPINHGKEQVLSGELQVDNLYLWVRDVMSLATTKALYGDHDPFGGDPSLIEDMWLFEESVPYFLLSLFPSITMPKAYKARATLQNLMSKYYGADHDVNDPTTSTLVRNRAGALRRNGVKGYEIGKVEVILPVVATLNAVPTFYWMLLYILDRPELLNRVRTEVESAAILSENNGKRTVTFKIADFDANVPLLVSCYRETMRLATQSVSMRRILEDITLNNPDGTTYLLKKGTDIHLPAAVAHYEPSVWGSDAKAFDPERFLASAQKDRNLDDERRRKAAYIPFGGGRHLCPGRNFAFAEIIGFASALLLGFDIEPIGKGFGDIKMLGATLASGTVRPEKYGAGLGGRISRRKGWENVEWKFEC</sequence>
<dbReference type="InterPro" id="IPR017972">
    <property type="entry name" value="Cyt_P450_CS"/>
</dbReference>
<keyword evidence="6 7" id="KW-0349">Heme</keyword>
<comment type="caution">
    <text evidence="9">The sequence shown here is derived from an EMBL/GenBank/DDBJ whole genome shotgun (WGS) entry which is preliminary data.</text>
</comment>
<evidence type="ECO:0000256" key="4">
    <source>
        <dbReference type="ARBA" id="ARBA00023004"/>
    </source>
</evidence>
<dbReference type="InterPro" id="IPR001128">
    <property type="entry name" value="Cyt_P450"/>
</dbReference>
<dbReference type="Pfam" id="PF00067">
    <property type="entry name" value="p450"/>
    <property type="match status" value="1"/>
</dbReference>
<dbReference type="PRINTS" id="PR00465">
    <property type="entry name" value="EP450IV"/>
</dbReference>
<reference evidence="9" key="1">
    <citation type="journal article" date="2020" name="BMC Genomics">
        <title>Correction to: Identification and distribution of gene clusters required for synthesis of sphingolipid metabolism inhibitors in diverse species of the filamentous fungus Fusarium.</title>
        <authorList>
            <person name="Kim H.S."/>
            <person name="Lohmar J.M."/>
            <person name="Busman M."/>
            <person name="Brown D.W."/>
            <person name="Naumann T.A."/>
            <person name="Divon H.H."/>
            <person name="Lysoe E."/>
            <person name="Uhlig S."/>
            <person name="Proctor R.H."/>
        </authorList>
    </citation>
    <scope>NUCLEOTIDE SEQUENCE</scope>
    <source>
        <strain evidence="9">NRRL 20472</strain>
    </source>
</reference>
<dbReference type="PANTHER" id="PTHR47582">
    <property type="entry name" value="P450, PUTATIVE (EUROFUNG)-RELATED"/>
    <property type="match status" value="1"/>
</dbReference>
<dbReference type="OrthoDB" id="1470350at2759"/>
<evidence type="ECO:0000256" key="8">
    <source>
        <dbReference type="SAM" id="Phobius"/>
    </source>
</evidence>
<dbReference type="GO" id="GO:0004497">
    <property type="term" value="F:monooxygenase activity"/>
    <property type="evidence" value="ECO:0007669"/>
    <property type="project" value="UniProtKB-KW"/>
</dbReference>
<comment type="similarity">
    <text evidence="2 7">Belongs to the cytochrome P450 family.</text>
</comment>
<dbReference type="EMBL" id="JABEXW010000869">
    <property type="protein sequence ID" value="KAF4952726.1"/>
    <property type="molecule type" value="Genomic_DNA"/>
</dbReference>
<evidence type="ECO:0000256" key="7">
    <source>
        <dbReference type="RuleBase" id="RU000461"/>
    </source>
</evidence>
<keyword evidence="8" id="KW-0812">Transmembrane</keyword>
<dbReference type="AlphaFoldDB" id="A0A8H4WWU7"/>
<dbReference type="PANTHER" id="PTHR47582:SF1">
    <property type="entry name" value="P450, PUTATIVE (EUROFUNG)-RELATED"/>
    <property type="match status" value="1"/>
</dbReference>
<keyword evidence="8" id="KW-0472">Membrane</keyword>
<dbReference type="CDD" id="cd11040">
    <property type="entry name" value="CYP7_CYP8-like"/>
    <property type="match status" value="1"/>
</dbReference>
<comment type="cofactor">
    <cofactor evidence="1 6">
        <name>heme</name>
        <dbReference type="ChEBI" id="CHEBI:30413"/>
    </cofactor>
</comment>
<proteinExistence type="inferred from homology"/>
<organism evidence="9 10">
    <name type="scientific">Fusarium sarcochroum</name>
    <dbReference type="NCBI Taxonomy" id="1208366"/>
    <lineage>
        <taxon>Eukaryota</taxon>
        <taxon>Fungi</taxon>
        <taxon>Dikarya</taxon>
        <taxon>Ascomycota</taxon>
        <taxon>Pezizomycotina</taxon>
        <taxon>Sordariomycetes</taxon>
        <taxon>Hypocreomycetidae</taxon>
        <taxon>Hypocreales</taxon>
        <taxon>Nectriaceae</taxon>
        <taxon>Fusarium</taxon>
        <taxon>Fusarium lateritium species complex</taxon>
    </lineage>
</organism>
<reference evidence="9" key="2">
    <citation type="submission" date="2020-05" db="EMBL/GenBank/DDBJ databases">
        <authorList>
            <person name="Kim H.-S."/>
            <person name="Proctor R.H."/>
            <person name="Brown D.W."/>
        </authorList>
    </citation>
    <scope>NUCLEOTIDE SEQUENCE</scope>
    <source>
        <strain evidence="9">NRRL 20472</strain>
    </source>
</reference>
<feature type="transmembrane region" description="Helical" evidence="8">
    <location>
        <begin position="20"/>
        <end position="41"/>
    </location>
</feature>
<protein>
    <submittedName>
        <fullName evidence="9">Uncharacterized protein</fullName>
    </submittedName>
</protein>
<evidence type="ECO:0000313" key="10">
    <source>
        <dbReference type="Proteomes" id="UP000622797"/>
    </source>
</evidence>
<evidence type="ECO:0000256" key="6">
    <source>
        <dbReference type="PIRSR" id="PIRSR602403-1"/>
    </source>
</evidence>
<keyword evidence="4 6" id="KW-0408">Iron</keyword>
<dbReference type="Proteomes" id="UP000622797">
    <property type="component" value="Unassembled WGS sequence"/>
</dbReference>
<accession>A0A8H4WWU7</accession>
<dbReference type="Gene3D" id="1.10.630.10">
    <property type="entry name" value="Cytochrome P450"/>
    <property type="match status" value="1"/>
</dbReference>
<dbReference type="SUPFAM" id="SSF48264">
    <property type="entry name" value="Cytochrome P450"/>
    <property type="match status" value="1"/>
</dbReference>
<feature type="binding site" description="axial binding residue" evidence="6">
    <location>
        <position position="479"/>
    </location>
    <ligand>
        <name>heme</name>
        <dbReference type="ChEBI" id="CHEBI:30413"/>
    </ligand>
    <ligandPart>
        <name>Fe</name>
        <dbReference type="ChEBI" id="CHEBI:18248"/>
    </ligandPart>
</feature>
<dbReference type="InterPro" id="IPR002403">
    <property type="entry name" value="Cyt_P450_E_grp-IV"/>
</dbReference>
<evidence type="ECO:0000313" key="9">
    <source>
        <dbReference type="EMBL" id="KAF4952726.1"/>
    </source>
</evidence>
<dbReference type="GO" id="GO:0005506">
    <property type="term" value="F:iron ion binding"/>
    <property type="evidence" value="ECO:0007669"/>
    <property type="project" value="InterPro"/>
</dbReference>
<keyword evidence="5 7" id="KW-0503">Monooxygenase</keyword>
<dbReference type="GO" id="GO:0020037">
    <property type="term" value="F:heme binding"/>
    <property type="evidence" value="ECO:0007669"/>
    <property type="project" value="InterPro"/>
</dbReference>
<evidence type="ECO:0000256" key="2">
    <source>
        <dbReference type="ARBA" id="ARBA00010617"/>
    </source>
</evidence>
<evidence type="ECO:0000256" key="5">
    <source>
        <dbReference type="ARBA" id="ARBA00023033"/>
    </source>
</evidence>
<dbReference type="PROSITE" id="PS00086">
    <property type="entry name" value="CYTOCHROME_P450"/>
    <property type="match status" value="1"/>
</dbReference>
<dbReference type="InterPro" id="IPR036396">
    <property type="entry name" value="Cyt_P450_sf"/>
</dbReference>
<keyword evidence="7" id="KW-0560">Oxidoreductase</keyword>
<dbReference type="InterPro" id="IPR053007">
    <property type="entry name" value="CYP450_monoxygenase_sec-met"/>
</dbReference>
<dbReference type="GO" id="GO:0016705">
    <property type="term" value="F:oxidoreductase activity, acting on paired donors, with incorporation or reduction of molecular oxygen"/>
    <property type="evidence" value="ECO:0007669"/>
    <property type="project" value="InterPro"/>
</dbReference>
<keyword evidence="3 6" id="KW-0479">Metal-binding</keyword>